<feature type="binding site" evidence="2">
    <location>
        <position position="116"/>
    </location>
    <ligand>
        <name>Mn(2+)</name>
        <dbReference type="ChEBI" id="CHEBI:29035"/>
        <label>2</label>
    </ligand>
</feature>
<dbReference type="SUPFAM" id="SSF53187">
    <property type="entry name" value="Zn-dependent exopeptidases"/>
    <property type="match status" value="1"/>
</dbReference>
<accession>A0A2A9G1G7</accession>
<keyword evidence="2" id="KW-0479">Metal-binding</keyword>
<gene>
    <name evidence="4" type="ORF">ATK36_0012</name>
</gene>
<keyword evidence="1 4" id="KW-0378">Hydrolase</keyword>
<dbReference type="Pfam" id="PF07687">
    <property type="entry name" value="M20_dimer"/>
    <property type="match status" value="1"/>
</dbReference>
<feature type="binding site" evidence="2">
    <location>
        <position position="114"/>
    </location>
    <ligand>
        <name>Mn(2+)</name>
        <dbReference type="ChEBI" id="CHEBI:29035"/>
        <label>2</label>
    </ligand>
</feature>
<dbReference type="EMBL" id="PDJK01000001">
    <property type="protein sequence ID" value="PFG56499.1"/>
    <property type="molecule type" value="Genomic_DNA"/>
</dbReference>
<dbReference type="GO" id="GO:0050118">
    <property type="term" value="F:N-acetyldiaminopimelate deacetylase activity"/>
    <property type="evidence" value="ECO:0007669"/>
    <property type="project" value="UniProtKB-ARBA"/>
</dbReference>
<dbReference type="Gene3D" id="3.40.630.10">
    <property type="entry name" value="Zn peptidases"/>
    <property type="match status" value="1"/>
</dbReference>
<dbReference type="InterPro" id="IPR036264">
    <property type="entry name" value="Bact_exopeptidase_dim_dom"/>
</dbReference>
<name>A0A2A9G1G7_9PSEU</name>
<dbReference type="NCBIfam" id="TIGR01891">
    <property type="entry name" value="amidohydrolases"/>
    <property type="match status" value="1"/>
</dbReference>
<dbReference type="Proteomes" id="UP000243542">
    <property type="component" value="Unassembled WGS sequence"/>
</dbReference>
<dbReference type="RefSeq" id="WP_098509277.1">
    <property type="nucleotide sequence ID" value="NZ_JBIAKZ010000061.1"/>
</dbReference>
<dbReference type="GO" id="GO:0046872">
    <property type="term" value="F:metal ion binding"/>
    <property type="evidence" value="ECO:0007669"/>
    <property type="project" value="UniProtKB-KW"/>
</dbReference>
<keyword evidence="2" id="KW-0464">Manganese</keyword>
<dbReference type="SUPFAM" id="SSF55031">
    <property type="entry name" value="Bacterial exopeptidase dimerisation domain"/>
    <property type="match status" value="1"/>
</dbReference>
<evidence type="ECO:0000256" key="1">
    <source>
        <dbReference type="ARBA" id="ARBA00022801"/>
    </source>
</evidence>
<comment type="cofactor">
    <cofactor evidence="2">
        <name>Mn(2+)</name>
        <dbReference type="ChEBI" id="CHEBI:29035"/>
    </cofactor>
    <text evidence="2">The Mn(2+) ion enhances activity.</text>
</comment>
<feature type="binding site" evidence="2">
    <location>
        <position position="177"/>
    </location>
    <ligand>
        <name>Mn(2+)</name>
        <dbReference type="ChEBI" id="CHEBI:29035"/>
        <label>2</label>
    </ligand>
</feature>
<organism evidence="4 5">
    <name type="scientific">Amycolatopsis sulphurea</name>
    <dbReference type="NCBI Taxonomy" id="76022"/>
    <lineage>
        <taxon>Bacteria</taxon>
        <taxon>Bacillati</taxon>
        <taxon>Actinomycetota</taxon>
        <taxon>Actinomycetes</taxon>
        <taxon>Pseudonocardiales</taxon>
        <taxon>Pseudonocardiaceae</taxon>
        <taxon>Amycolatopsis</taxon>
    </lineage>
</organism>
<dbReference type="AlphaFoldDB" id="A0A2A9G1G7"/>
<keyword evidence="5" id="KW-1185">Reference proteome</keyword>
<dbReference type="PIRSF" id="PIRSF005962">
    <property type="entry name" value="Pept_M20D_amidohydro"/>
    <property type="match status" value="1"/>
</dbReference>
<evidence type="ECO:0000259" key="3">
    <source>
        <dbReference type="Pfam" id="PF07687"/>
    </source>
</evidence>
<dbReference type="InterPro" id="IPR002933">
    <property type="entry name" value="Peptidase_M20"/>
</dbReference>
<sequence length="421" mass="44468">MTDDLPRRVLAPLEAALPDLEALYKDLHQHPELAFAETRTAAEVARRLTEDGFEVHTGIGRTGVAGVLRNGEGPTVLLRADMDALPIEEQTGLPYASTARGVDDGNDVPVMHACGHDMHVTWLSGAARLLAADREAWSGTLLAVFQPAEEGKGGAKAMLEDGLFDRVGRPDVAFGQHVASAPAGWMFTRPGVLMAAAEVMRITLHGQGGHSSRPEATVDPIVMAASVVLKLQTVVSWEIAATESAVVSVGSVHAGTAPNVIPDEAVLEISTRAFDDGMMKRVRAAVERIVNAEAVAAGAPKPPTIETLAAYSATDNDEAETNALTEVFREHFGAEATHLAPQITGSEDFGEFGRAAGIPSVFWLVGGADRDEVLAALNEGRFERDVPAAHTSRFAPILHPTLRAGVESLVVAALSRFAPPS</sequence>
<proteinExistence type="predicted"/>
<dbReference type="Gene3D" id="3.30.70.360">
    <property type="match status" value="1"/>
</dbReference>
<evidence type="ECO:0000313" key="5">
    <source>
        <dbReference type="Proteomes" id="UP000243542"/>
    </source>
</evidence>
<dbReference type="GO" id="GO:0019877">
    <property type="term" value="P:diaminopimelate biosynthetic process"/>
    <property type="evidence" value="ECO:0007669"/>
    <property type="project" value="UniProtKB-ARBA"/>
</dbReference>
<dbReference type="PANTHER" id="PTHR11014">
    <property type="entry name" value="PEPTIDASE M20 FAMILY MEMBER"/>
    <property type="match status" value="1"/>
</dbReference>
<dbReference type="FunFam" id="3.30.70.360:FF:000001">
    <property type="entry name" value="N-acetyldiaminopimelate deacetylase"/>
    <property type="match status" value="1"/>
</dbReference>
<feature type="domain" description="Peptidase M20 dimerisation" evidence="3">
    <location>
        <begin position="200"/>
        <end position="295"/>
    </location>
</feature>
<dbReference type="PANTHER" id="PTHR11014:SF63">
    <property type="entry name" value="METALLOPEPTIDASE, PUTATIVE (AFU_ORTHOLOGUE AFUA_6G09600)-RELATED"/>
    <property type="match status" value="1"/>
</dbReference>
<comment type="caution">
    <text evidence="4">The sequence shown here is derived from an EMBL/GenBank/DDBJ whole genome shotgun (WGS) entry which is preliminary data.</text>
</comment>
<evidence type="ECO:0000313" key="4">
    <source>
        <dbReference type="EMBL" id="PFG56499.1"/>
    </source>
</evidence>
<dbReference type="Pfam" id="PF01546">
    <property type="entry name" value="Peptidase_M20"/>
    <property type="match status" value="1"/>
</dbReference>
<dbReference type="InterPro" id="IPR011650">
    <property type="entry name" value="Peptidase_M20_dimer"/>
</dbReference>
<evidence type="ECO:0000256" key="2">
    <source>
        <dbReference type="PIRSR" id="PIRSR005962-1"/>
    </source>
</evidence>
<feature type="binding site" evidence="2">
    <location>
        <position position="150"/>
    </location>
    <ligand>
        <name>Mn(2+)</name>
        <dbReference type="ChEBI" id="CHEBI:29035"/>
        <label>2</label>
    </ligand>
</feature>
<reference evidence="4 5" key="1">
    <citation type="submission" date="2017-10" db="EMBL/GenBank/DDBJ databases">
        <title>Sequencing the genomes of 1000 actinobacteria strains.</title>
        <authorList>
            <person name="Klenk H.-P."/>
        </authorList>
    </citation>
    <scope>NUCLEOTIDE SEQUENCE [LARGE SCALE GENOMIC DNA]</scope>
    <source>
        <strain evidence="4 5">DSM 46092</strain>
    </source>
</reference>
<protein>
    <submittedName>
        <fullName evidence="4">Hippurate hydrolase</fullName>
    </submittedName>
</protein>
<dbReference type="InterPro" id="IPR017439">
    <property type="entry name" value="Amidohydrolase"/>
</dbReference>